<name>U2EIC8_9GAMM</name>
<evidence type="ECO:0000259" key="1">
    <source>
        <dbReference type="Pfam" id="PF02698"/>
    </source>
</evidence>
<dbReference type="PANTHER" id="PTHR30336:SF20">
    <property type="entry name" value="DUF218 DOMAIN-CONTAINING PROTEIN"/>
    <property type="match status" value="1"/>
</dbReference>
<dbReference type="PANTHER" id="PTHR30336">
    <property type="entry name" value="INNER MEMBRANE PROTEIN, PROBABLE PERMEASE"/>
    <property type="match status" value="1"/>
</dbReference>
<dbReference type="Proteomes" id="UP000006242">
    <property type="component" value="Unassembled WGS sequence"/>
</dbReference>
<feature type="domain" description="DUF218" evidence="1">
    <location>
        <begin position="47"/>
        <end position="168"/>
    </location>
</feature>
<dbReference type="EMBL" id="AFNV02000023">
    <property type="protein sequence ID" value="ERJ18102.1"/>
    <property type="molecule type" value="Genomic_DNA"/>
</dbReference>
<reference evidence="2 3" key="1">
    <citation type="journal article" date="2011" name="J. Bacteriol.">
        <title>Genome sequence of Salinisphaera shabanensis, a gammaproteobacterium from the harsh, variable environment of the brine-seawater interface of the Shaban Deep in the Red Sea.</title>
        <authorList>
            <person name="Antunes A."/>
            <person name="Alam I."/>
            <person name="Bajic V.B."/>
            <person name="Stingl U."/>
        </authorList>
    </citation>
    <scope>NUCLEOTIDE SEQUENCE [LARGE SCALE GENOMIC DNA]</scope>
    <source>
        <strain evidence="2 3">E1L3A</strain>
    </source>
</reference>
<evidence type="ECO:0000313" key="3">
    <source>
        <dbReference type="Proteomes" id="UP000006242"/>
    </source>
</evidence>
<comment type="caution">
    <text evidence="2">The sequence shown here is derived from an EMBL/GenBank/DDBJ whole genome shotgun (WGS) entry which is preliminary data.</text>
</comment>
<dbReference type="AlphaFoldDB" id="U2EIC8"/>
<proteinExistence type="predicted"/>
<accession>U2EIC8</accession>
<dbReference type="Pfam" id="PF02698">
    <property type="entry name" value="DUF218"/>
    <property type="match status" value="1"/>
</dbReference>
<dbReference type="Gene3D" id="3.40.50.620">
    <property type="entry name" value="HUPs"/>
    <property type="match status" value="1"/>
</dbReference>
<dbReference type="OrthoDB" id="9809813at2"/>
<dbReference type="RefSeq" id="WP_006912762.1">
    <property type="nucleotide sequence ID" value="NZ_AFNV02000023.1"/>
</dbReference>
<reference evidence="2 3" key="2">
    <citation type="journal article" date="2013" name="PLoS ONE">
        <title>INDIGO - INtegrated Data Warehouse of MIcrobial GenOmes with Examples from the Red Sea Extremophiles.</title>
        <authorList>
            <person name="Alam I."/>
            <person name="Antunes A."/>
            <person name="Kamau A.A."/>
            <person name="Ba Alawi W."/>
            <person name="Kalkatawi M."/>
            <person name="Stingl U."/>
            <person name="Bajic V.B."/>
        </authorList>
    </citation>
    <scope>NUCLEOTIDE SEQUENCE [LARGE SCALE GENOMIC DNA]</scope>
    <source>
        <strain evidence="2 3">E1L3A</strain>
    </source>
</reference>
<gene>
    <name evidence="2" type="ORF">SSPSH_003017</name>
</gene>
<dbReference type="InterPro" id="IPR051599">
    <property type="entry name" value="Cell_Envelope_Assoc"/>
</dbReference>
<sequence>MPRLRHLGLATAAAFAIALLARATLDYVWIGSTPAPCDPVKTVNTTAIVLSGGPDYRRTRRAVGLFEAGQVDRIVFSGAGHGGDSAVRLAREAVRLGVPDTNVIVERAARSTYENLANSCALPGVRDAQRLVIVTDQHHSYRAYLTARAQCGQTEICSAPAPVPLTAKRRRSEAMKLFAYQLLGRAAWW</sequence>
<dbReference type="InterPro" id="IPR014729">
    <property type="entry name" value="Rossmann-like_a/b/a_fold"/>
</dbReference>
<protein>
    <submittedName>
        <fullName evidence="2">Membrane protein</fullName>
    </submittedName>
</protein>
<dbReference type="eggNOG" id="COG1434">
    <property type="taxonomic scope" value="Bacteria"/>
</dbReference>
<dbReference type="STRING" id="1033802.SSPSH_003017"/>
<dbReference type="GO" id="GO:0005886">
    <property type="term" value="C:plasma membrane"/>
    <property type="evidence" value="ECO:0007669"/>
    <property type="project" value="TreeGrafter"/>
</dbReference>
<organism evidence="2 3">
    <name type="scientific">Salinisphaera shabanensis E1L3A</name>
    <dbReference type="NCBI Taxonomy" id="1033802"/>
    <lineage>
        <taxon>Bacteria</taxon>
        <taxon>Pseudomonadati</taxon>
        <taxon>Pseudomonadota</taxon>
        <taxon>Gammaproteobacteria</taxon>
        <taxon>Salinisphaerales</taxon>
        <taxon>Salinisphaeraceae</taxon>
        <taxon>Salinisphaera</taxon>
    </lineage>
</organism>
<dbReference type="InterPro" id="IPR003848">
    <property type="entry name" value="DUF218"/>
</dbReference>
<evidence type="ECO:0000313" key="2">
    <source>
        <dbReference type="EMBL" id="ERJ18102.1"/>
    </source>
</evidence>
<keyword evidence="3" id="KW-1185">Reference proteome</keyword>
<dbReference type="CDD" id="cd06259">
    <property type="entry name" value="YdcF-like"/>
    <property type="match status" value="1"/>
</dbReference>